<dbReference type="EMBL" id="LRIE01000046">
    <property type="protein sequence ID" value="KZM36640.1"/>
    <property type="molecule type" value="Genomic_DNA"/>
</dbReference>
<comment type="caution">
    <text evidence="2">The sequence shown here is derived from an EMBL/GenBank/DDBJ whole genome shotgun (WGS) entry which is preliminary data.</text>
</comment>
<proteinExistence type="predicted"/>
<evidence type="ECO:0000313" key="2">
    <source>
        <dbReference type="EMBL" id="KZM36640.1"/>
    </source>
</evidence>
<reference evidence="2 3" key="1">
    <citation type="submission" date="2016-01" db="EMBL/GenBank/DDBJ databases">
        <title>Genome sequence of Oerskovia enterophila VJag, an agar and cellulose degrading bacterium.</title>
        <authorList>
            <person name="Poehlein A."/>
            <person name="Jag V."/>
            <person name="Bengelsdorf F."/>
            <person name="Duerre P."/>
            <person name="Daniel R."/>
        </authorList>
    </citation>
    <scope>NUCLEOTIDE SEQUENCE [LARGE SCALE GENOMIC DNA]</scope>
    <source>
        <strain evidence="2 3">VJag</strain>
    </source>
</reference>
<feature type="region of interest" description="Disordered" evidence="1">
    <location>
        <begin position="1"/>
        <end position="39"/>
    </location>
</feature>
<feature type="compositionally biased region" description="Polar residues" evidence="1">
    <location>
        <begin position="13"/>
        <end position="36"/>
    </location>
</feature>
<sequence length="175" mass="17500">MGFSSAATVRVSGLNTGAPHTTPSTLGSETSSNETTVPAGRFCGPFTTVPSAVTTSVPVTGAPASSYEYATVNSVPSGTRSAASPVTAFWSEKPPTRTTTGAAVLVTVTWASTPSLIVTDSGLNVGAPHTTPATSGRSISVKVTTVPTGRSCGPSTNVPSASTVRVPRCVWPSSS</sequence>
<evidence type="ECO:0000313" key="3">
    <source>
        <dbReference type="Proteomes" id="UP000076447"/>
    </source>
</evidence>
<gene>
    <name evidence="2" type="ORF">OJAG_06960</name>
</gene>
<organism evidence="2 3">
    <name type="scientific">Oerskovia enterophila</name>
    <dbReference type="NCBI Taxonomy" id="43678"/>
    <lineage>
        <taxon>Bacteria</taxon>
        <taxon>Bacillati</taxon>
        <taxon>Actinomycetota</taxon>
        <taxon>Actinomycetes</taxon>
        <taxon>Micrococcales</taxon>
        <taxon>Cellulomonadaceae</taxon>
        <taxon>Oerskovia</taxon>
    </lineage>
</organism>
<name>A0A163SPS3_9CELL</name>
<protein>
    <submittedName>
        <fullName evidence="2">Uncharacterized protein</fullName>
    </submittedName>
</protein>
<accession>A0A163SPS3</accession>
<evidence type="ECO:0000256" key="1">
    <source>
        <dbReference type="SAM" id="MobiDB-lite"/>
    </source>
</evidence>
<dbReference type="Proteomes" id="UP000076447">
    <property type="component" value="Unassembled WGS sequence"/>
</dbReference>
<dbReference type="AlphaFoldDB" id="A0A163SPS3"/>